<protein>
    <submittedName>
        <fullName evidence="1">Uncharacterized protein</fullName>
    </submittedName>
</protein>
<organism evidence="1 2">
    <name type="scientific">Acidocella aquatica</name>
    <dbReference type="NCBI Taxonomy" id="1922313"/>
    <lineage>
        <taxon>Bacteria</taxon>
        <taxon>Pseudomonadati</taxon>
        <taxon>Pseudomonadota</taxon>
        <taxon>Alphaproteobacteria</taxon>
        <taxon>Acetobacterales</taxon>
        <taxon>Acidocellaceae</taxon>
        <taxon>Acidocella</taxon>
    </lineage>
</organism>
<evidence type="ECO:0000313" key="1">
    <source>
        <dbReference type="EMBL" id="GLR68950.1"/>
    </source>
</evidence>
<dbReference type="Proteomes" id="UP001156641">
    <property type="component" value="Unassembled WGS sequence"/>
</dbReference>
<evidence type="ECO:0000313" key="2">
    <source>
        <dbReference type="Proteomes" id="UP001156641"/>
    </source>
</evidence>
<sequence>MIDLPPAVIVHSLADAKAALAHGRPLTLLSAPGAAQFAGCLWWRELLAAAGFAGPALLDCAAAPGRALEALHLGLGGVVLRAPAPAFAIVAELAAAQGALALPLAPPALDLCLNGATRRLDGWLAG</sequence>
<name>A0ABQ6A8Y3_9PROT</name>
<dbReference type="RefSeq" id="WP_284259808.1">
    <property type="nucleotide sequence ID" value="NZ_BSOS01000099.1"/>
</dbReference>
<keyword evidence="2" id="KW-1185">Reference proteome</keyword>
<proteinExistence type="predicted"/>
<accession>A0ABQ6A8Y3</accession>
<reference evidence="2" key="1">
    <citation type="journal article" date="2019" name="Int. J. Syst. Evol. Microbiol.">
        <title>The Global Catalogue of Microorganisms (GCM) 10K type strain sequencing project: providing services to taxonomists for standard genome sequencing and annotation.</title>
        <authorList>
            <consortium name="The Broad Institute Genomics Platform"/>
            <consortium name="The Broad Institute Genome Sequencing Center for Infectious Disease"/>
            <person name="Wu L."/>
            <person name="Ma J."/>
        </authorList>
    </citation>
    <scope>NUCLEOTIDE SEQUENCE [LARGE SCALE GENOMIC DNA]</scope>
    <source>
        <strain evidence="2">NBRC 112502</strain>
    </source>
</reference>
<dbReference type="EMBL" id="BSOS01000099">
    <property type="protein sequence ID" value="GLR68950.1"/>
    <property type="molecule type" value="Genomic_DNA"/>
</dbReference>
<comment type="caution">
    <text evidence="1">The sequence shown here is derived from an EMBL/GenBank/DDBJ whole genome shotgun (WGS) entry which is preliminary data.</text>
</comment>
<gene>
    <name evidence="1" type="ORF">GCM10010909_36320</name>
</gene>